<proteinExistence type="predicted"/>
<dbReference type="RefSeq" id="WP_230937487.1">
    <property type="nucleotide sequence ID" value="NZ_CBCRTP010000001.1"/>
</dbReference>
<protein>
    <submittedName>
        <fullName evidence="1">Uncharacterized protein</fullName>
    </submittedName>
</protein>
<keyword evidence="4" id="KW-1185">Reference proteome</keyword>
<name>A0A9W5EZQ5_CAMHY</name>
<dbReference type="EMBL" id="FAUW01000003">
    <property type="protein sequence ID" value="CUU80321.1"/>
    <property type="molecule type" value="Genomic_DNA"/>
</dbReference>
<evidence type="ECO:0000313" key="5">
    <source>
        <dbReference type="Proteomes" id="UP000052245"/>
    </source>
</evidence>
<dbReference type="Proteomes" id="UP000052257">
    <property type="component" value="Unassembled WGS sequence"/>
</dbReference>
<dbReference type="PROSITE" id="PS51257">
    <property type="entry name" value="PROKAR_LIPOPROTEIN"/>
    <property type="match status" value="1"/>
</dbReference>
<dbReference type="EMBL" id="FAVB01000003">
    <property type="protein sequence ID" value="CUU82184.1"/>
    <property type="molecule type" value="Genomic_DNA"/>
</dbReference>
<dbReference type="Proteomes" id="UP000052237">
    <property type="component" value="Unassembled WGS sequence"/>
</dbReference>
<evidence type="ECO:0000313" key="1">
    <source>
        <dbReference type="EMBL" id="CUU80321.1"/>
    </source>
</evidence>
<evidence type="ECO:0000313" key="3">
    <source>
        <dbReference type="EMBL" id="CUU91211.1"/>
    </source>
</evidence>
<accession>A0A0S4RVR5</accession>
<evidence type="ECO:0000313" key="4">
    <source>
        <dbReference type="Proteomes" id="UP000052237"/>
    </source>
</evidence>
<dbReference type="Proteomes" id="UP000052245">
    <property type="component" value="Unassembled WGS sequence"/>
</dbReference>
<accession>A0A9W5EZQ5</accession>
<comment type="caution">
    <text evidence="1">The sequence shown here is derived from an EMBL/GenBank/DDBJ whole genome shotgun (WGS) entry which is preliminary data.</text>
</comment>
<evidence type="ECO:0000313" key="2">
    <source>
        <dbReference type="EMBL" id="CUU82184.1"/>
    </source>
</evidence>
<dbReference type="EMBL" id="FAVC01000003">
    <property type="protein sequence ID" value="CUU91211.1"/>
    <property type="molecule type" value="Genomic_DNA"/>
</dbReference>
<sequence length="58" mass="6308">MKVLLLFLALFLVSCSNDEKQPISIDINQTTPPPDVPIAKSDANITIDKDFPPSPVAE</sequence>
<organism evidence="1 6">
    <name type="scientific">Campylobacter hyointestinalis subsp. hyointestinalis</name>
    <dbReference type="NCBI Taxonomy" id="91352"/>
    <lineage>
        <taxon>Bacteria</taxon>
        <taxon>Pseudomonadati</taxon>
        <taxon>Campylobacterota</taxon>
        <taxon>Epsilonproteobacteria</taxon>
        <taxon>Campylobacterales</taxon>
        <taxon>Campylobacteraceae</taxon>
        <taxon>Campylobacter</taxon>
    </lineage>
</organism>
<gene>
    <name evidence="2" type="ORF">ERS686654_01288</name>
    <name evidence="1" type="ORF">ERS739220_01109</name>
    <name evidence="3" type="ORF">ERS739223_01698</name>
</gene>
<evidence type="ECO:0000313" key="6">
    <source>
        <dbReference type="Proteomes" id="UP000052257"/>
    </source>
</evidence>
<dbReference type="AlphaFoldDB" id="A0A9W5EZQ5"/>
<reference evidence="4 5" key="1">
    <citation type="submission" date="2015-11" db="EMBL/GenBank/DDBJ databases">
        <authorList>
            <consortium name="Pathogen Informatics"/>
        </authorList>
    </citation>
    <scope>NUCLEOTIDE SEQUENCE [LARGE SCALE GENOMIC DNA]</scope>
    <source>
        <strain evidence="2 4">006A-0059</strain>
        <strain evidence="1 6">006A-0191</strain>
        <strain evidence="3 5">007A-0283</strain>
    </source>
</reference>